<protein>
    <submittedName>
        <fullName evidence="1">Uncharacterized protein</fullName>
    </submittedName>
</protein>
<proteinExistence type="predicted"/>
<gene>
    <name evidence="1" type="primary">ORF205796</name>
</gene>
<name>A0A0B7BS20_9EUPU</name>
<dbReference type="AlphaFoldDB" id="A0A0B7BS20"/>
<accession>A0A0B7BS20</accession>
<reference evidence="1" key="1">
    <citation type="submission" date="2014-12" db="EMBL/GenBank/DDBJ databases">
        <title>Insight into the proteome of Arion vulgaris.</title>
        <authorList>
            <person name="Aradska J."/>
            <person name="Bulat T."/>
            <person name="Smidak R."/>
            <person name="Sarate P."/>
            <person name="Gangsoo J."/>
            <person name="Sialana F."/>
            <person name="Bilban M."/>
            <person name="Lubec G."/>
        </authorList>
    </citation>
    <scope>NUCLEOTIDE SEQUENCE</scope>
    <source>
        <tissue evidence="1">Skin</tissue>
    </source>
</reference>
<sequence length="88" mass="9978">MNNLTNFYQDECEINISSTPHFVSDNSTFGQNTDNYHTNLNPFVDPSQNLTQPDQLFFVAQPILPANDGLDVGFLPDFTQHNNSNKTR</sequence>
<feature type="non-terminal residue" evidence="1">
    <location>
        <position position="88"/>
    </location>
</feature>
<organism evidence="1">
    <name type="scientific">Arion vulgaris</name>
    <dbReference type="NCBI Taxonomy" id="1028688"/>
    <lineage>
        <taxon>Eukaryota</taxon>
        <taxon>Metazoa</taxon>
        <taxon>Spiralia</taxon>
        <taxon>Lophotrochozoa</taxon>
        <taxon>Mollusca</taxon>
        <taxon>Gastropoda</taxon>
        <taxon>Heterobranchia</taxon>
        <taxon>Euthyneura</taxon>
        <taxon>Panpulmonata</taxon>
        <taxon>Eupulmonata</taxon>
        <taxon>Stylommatophora</taxon>
        <taxon>Helicina</taxon>
        <taxon>Arionoidea</taxon>
        <taxon>Arionidae</taxon>
        <taxon>Arion</taxon>
    </lineage>
</organism>
<evidence type="ECO:0000313" key="1">
    <source>
        <dbReference type="EMBL" id="CEK95186.1"/>
    </source>
</evidence>
<dbReference type="EMBL" id="HACG01048321">
    <property type="protein sequence ID" value="CEK95186.1"/>
    <property type="molecule type" value="Transcribed_RNA"/>
</dbReference>